<dbReference type="Proteomes" id="UP001060170">
    <property type="component" value="Chromosome 4"/>
</dbReference>
<accession>A0ACC0ENB2</accession>
<protein>
    <submittedName>
        <fullName evidence="1">Uncharacterized protein</fullName>
    </submittedName>
</protein>
<dbReference type="EMBL" id="CM045868">
    <property type="protein sequence ID" value="KAI7956951.1"/>
    <property type="molecule type" value="Genomic_DNA"/>
</dbReference>
<evidence type="ECO:0000313" key="1">
    <source>
        <dbReference type="EMBL" id="KAI7956951.1"/>
    </source>
</evidence>
<reference evidence="1 2" key="3">
    <citation type="journal article" date="2022" name="Microbiol. Spectr.">
        <title>Folding features and dynamics of 3D genome architecture in plant fungal pathogens.</title>
        <authorList>
            <person name="Xia C."/>
        </authorList>
    </citation>
    <scope>NUCLEOTIDE SEQUENCE [LARGE SCALE GENOMIC DNA]</scope>
    <source>
        <strain evidence="1 2">93-210</strain>
    </source>
</reference>
<proteinExistence type="predicted"/>
<organism evidence="1 2">
    <name type="scientific">Puccinia striiformis f. sp. tritici</name>
    <dbReference type="NCBI Taxonomy" id="168172"/>
    <lineage>
        <taxon>Eukaryota</taxon>
        <taxon>Fungi</taxon>
        <taxon>Dikarya</taxon>
        <taxon>Basidiomycota</taxon>
        <taxon>Pucciniomycotina</taxon>
        <taxon>Pucciniomycetes</taxon>
        <taxon>Pucciniales</taxon>
        <taxon>Pucciniaceae</taxon>
        <taxon>Puccinia</taxon>
    </lineage>
</organism>
<name>A0ACC0ENB2_9BASI</name>
<gene>
    <name evidence="1" type="ORF">MJO28_004046</name>
</gene>
<evidence type="ECO:0000313" key="2">
    <source>
        <dbReference type="Proteomes" id="UP001060170"/>
    </source>
</evidence>
<keyword evidence="2" id="KW-1185">Reference proteome</keyword>
<comment type="caution">
    <text evidence="1">The sequence shown here is derived from an EMBL/GenBank/DDBJ whole genome shotgun (WGS) entry which is preliminary data.</text>
</comment>
<reference evidence="2" key="2">
    <citation type="journal article" date="2018" name="Mol. Plant Microbe Interact.">
        <title>Genome sequence resources for the wheat stripe rust pathogen (Puccinia striiformis f. sp. tritici) and the barley stripe rust pathogen (Puccinia striiformis f. sp. hordei).</title>
        <authorList>
            <person name="Xia C."/>
            <person name="Wang M."/>
            <person name="Yin C."/>
            <person name="Cornejo O.E."/>
            <person name="Hulbert S.H."/>
            <person name="Chen X."/>
        </authorList>
    </citation>
    <scope>NUCLEOTIDE SEQUENCE [LARGE SCALE GENOMIC DNA]</scope>
    <source>
        <strain evidence="2">93-210</strain>
    </source>
</reference>
<reference evidence="2" key="1">
    <citation type="journal article" date="2018" name="BMC Genomics">
        <title>Genomic insights into host adaptation between the wheat stripe rust pathogen (Puccinia striiformis f. sp. tritici) and the barley stripe rust pathogen (Puccinia striiformis f. sp. hordei).</title>
        <authorList>
            <person name="Xia C."/>
            <person name="Wang M."/>
            <person name="Yin C."/>
            <person name="Cornejo O.E."/>
            <person name="Hulbert S.H."/>
            <person name="Chen X."/>
        </authorList>
    </citation>
    <scope>NUCLEOTIDE SEQUENCE [LARGE SCALE GENOMIC DNA]</scope>
    <source>
        <strain evidence="2">93-210</strain>
    </source>
</reference>
<sequence>MSHSSDEDDALAEALLKRKTKPQSNPNRRRSSRLNNHQSEEEFSDREVDSRHKSHPSPNHTRKSNHNHTVSRKRNRISDFGEEEQEEDEDHGDDLNVNDQDGNNNKDDHDDENNNNNNDDKPGRPHDHADIFESSHHQSLPDRHHTNFLDCDMDDNIDELLDELQETHQLDDHYSQIAIKGAKASCNCSDSTTLTCLTQQCPEKERHARLFFAIVSCEQHSGGKNAGTSSLPSTPAKDHEKFSNLVREKARALILKTDVESYTSQRDRRGDALDRSLMKLTRTVVEEQPKSFKSQYFPEGYDAPDYAGTKGYRDSLGRLLKYVRGQLASLPGAQQECHSPPTSTQNYLETTLPFQSSLTGDSFTRVQPLPKKHYTVESNRSAIGYSLKQVTSLPTKVSWYLSFILLLLHAALVIEKDEELFPPGGEYKDLNQDGVLMPTLQDVEDSLIDDPPTKY</sequence>